<feature type="binding site" evidence="4">
    <location>
        <position position="209"/>
    </location>
    <ligand>
        <name>FAD</name>
        <dbReference type="ChEBI" id="CHEBI:57692"/>
    </ligand>
</feature>
<name>A0A2P2E5P4_9PROT</name>
<dbReference type="Gene3D" id="1.10.579.10">
    <property type="entry name" value="DNA Cyclobutane Dipyrimidine Photolyase, subunit A, domain 3"/>
    <property type="match status" value="1"/>
</dbReference>
<reference evidence="8 9" key="1">
    <citation type="journal article" date="2018" name="Genome Announc.">
        <title>Draft Genome Sequence of "Candidatus Phycosocius bacilliformis," an Alphaproteobacterial Ectosymbiont of the Hydrocarbon-Producing Green Alga Botryococcus braunii.</title>
        <authorList>
            <person name="Tanabe Y."/>
            <person name="Yamaguchi H."/>
            <person name="Watanabe M.M."/>
        </authorList>
    </citation>
    <scope>NUCLEOTIDE SEQUENCE [LARGE SCALE GENOMIC DNA]</scope>
    <source>
        <strain evidence="8 9">BOTRYCO-2</strain>
    </source>
</reference>
<evidence type="ECO:0000256" key="5">
    <source>
        <dbReference type="RuleBase" id="RU004182"/>
    </source>
</evidence>
<feature type="domain" description="Photolyase/cryptochrome alpha/beta" evidence="7">
    <location>
        <begin position="1"/>
        <end position="131"/>
    </location>
</feature>
<feature type="region of interest" description="Disordered" evidence="6">
    <location>
        <begin position="498"/>
        <end position="517"/>
    </location>
</feature>
<dbReference type="InterPro" id="IPR002081">
    <property type="entry name" value="Cryptochrome/DNA_photolyase_1"/>
</dbReference>
<feature type="binding site" evidence="4">
    <location>
        <position position="266"/>
    </location>
    <ligand>
        <name>FAD</name>
        <dbReference type="ChEBI" id="CHEBI:57692"/>
    </ligand>
</feature>
<keyword evidence="2 4" id="KW-0285">Flavoprotein</keyword>
<feature type="compositionally biased region" description="Basic and acidic residues" evidence="6">
    <location>
        <begin position="470"/>
        <end position="482"/>
    </location>
</feature>
<organism evidence="8 9">
    <name type="scientific">Candidatus Phycosocius bacilliformis</name>
    <dbReference type="NCBI Taxonomy" id="1445552"/>
    <lineage>
        <taxon>Bacteria</taxon>
        <taxon>Pseudomonadati</taxon>
        <taxon>Pseudomonadota</taxon>
        <taxon>Alphaproteobacteria</taxon>
        <taxon>Caulobacterales</taxon>
        <taxon>Caulobacterales incertae sedis</taxon>
        <taxon>Candidatus Phycosocius</taxon>
    </lineage>
</organism>
<evidence type="ECO:0000313" key="9">
    <source>
        <dbReference type="Proteomes" id="UP000245086"/>
    </source>
</evidence>
<dbReference type="PROSITE" id="PS51645">
    <property type="entry name" value="PHR_CRY_ALPHA_BETA"/>
    <property type="match status" value="1"/>
</dbReference>
<dbReference type="AlphaFoldDB" id="A0A2P2E5P4"/>
<evidence type="ECO:0000256" key="6">
    <source>
        <dbReference type="SAM" id="MobiDB-lite"/>
    </source>
</evidence>
<evidence type="ECO:0000256" key="1">
    <source>
        <dbReference type="ARBA" id="ARBA00001932"/>
    </source>
</evidence>
<dbReference type="EMBL" id="BFBR01000001">
    <property type="protein sequence ID" value="GBF56383.1"/>
    <property type="molecule type" value="Genomic_DNA"/>
</dbReference>
<dbReference type="InterPro" id="IPR006050">
    <property type="entry name" value="DNA_photolyase_N"/>
</dbReference>
<keyword evidence="3 4" id="KW-0274">FAD</keyword>
<dbReference type="InterPro" id="IPR036134">
    <property type="entry name" value="Crypto/Photolyase_FAD-like_sf"/>
</dbReference>
<comment type="caution">
    <text evidence="8">The sequence shown here is derived from an EMBL/GenBank/DDBJ whole genome shotgun (WGS) entry which is preliminary data.</text>
</comment>
<dbReference type="PANTHER" id="PTHR11455:SF9">
    <property type="entry name" value="CRYPTOCHROME CIRCADIAN CLOCK 5 ISOFORM X1"/>
    <property type="match status" value="1"/>
</dbReference>
<dbReference type="InterPro" id="IPR014729">
    <property type="entry name" value="Rossmann-like_a/b/a_fold"/>
</dbReference>
<dbReference type="PRINTS" id="PR00147">
    <property type="entry name" value="DNAPHOTLYASE"/>
</dbReference>
<comment type="similarity">
    <text evidence="5">Belongs to the DNA photolyase family.</text>
</comment>
<dbReference type="InterPro" id="IPR036155">
    <property type="entry name" value="Crypto/Photolyase_N_sf"/>
</dbReference>
<dbReference type="OrthoDB" id="9772484at2"/>
<dbReference type="GO" id="GO:0009416">
    <property type="term" value="P:response to light stimulus"/>
    <property type="evidence" value="ECO:0007669"/>
    <property type="project" value="TreeGrafter"/>
</dbReference>
<dbReference type="RefSeq" id="WP_108983276.1">
    <property type="nucleotide sequence ID" value="NZ_BFBR01000001.1"/>
</dbReference>
<dbReference type="SUPFAM" id="SSF48173">
    <property type="entry name" value="Cryptochrome/photolyase FAD-binding domain"/>
    <property type="match status" value="1"/>
</dbReference>
<evidence type="ECO:0000256" key="3">
    <source>
        <dbReference type="ARBA" id="ARBA00022827"/>
    </source>
</evidence>
<sequence length="517" mass="57960">MLEVVWFKRDLRVHDHAALVAACATGNPVLPLYIIEPDLWAQPEMSARHYDFLVECLRDLDAALAARGAGLVVVVGEACAVLSRVHQTHGIRTIHAHEETGLLWTYQRDKAVRAWARRAGVGVQEFRQHGVWRGPTTRNGWATRWDTLMGEAVLPAPDHIRAVHWRSDEMPDAAGLGLADEPCPDRQTGGRAAGVSCLKSFLADRGRPYRKAMSSPAEGAVACSRLSPHLAFGSISMREAYGAASRALARYQAAGDQVFAGSINSFIARLHWHCHFIQKLEDQPDIECRNLHPAYDGLRQAKPEDQAVAQAWITGQTGFAFVDACMRSLAATGWLNFRMRAMVMSFASYHLWLDWRLPATWLARQFTDFEPGIHYSQVQMQSGTTGINTPRIYNPVKQSRDQDPEGDFIRRWIPELAHLPSELIHEPWMAAQHLAFADGPHLAYPAPLVDHVAAAAFARRTIHDVRRDDKHRMHARTIQDRHGSRKSGIRQVSEARAIARRASKPRTKATDQISFDF</sequence>
<dbReference type="Gene3D" id="3.40.50.620">
    <property type="entry name" value="HUPs"/>
    <property type="match status" value="1"/>
</dbReference>
<evidence type="ECO:0000259" key="7">
    <source>
        <dbReference type="PROSITE" id="PS51645"/>
    </source>
</evidence>
<dbReference type="GO" id="GO:0071949">
    <property type="term" value="F:FAD binding"/>
    <property type="evidence" value="ECO:0007669"/>
    <property type="project" value="TreeGrafter"/>
</dbReference>
<evidence type="ECO:0000256" key="4">
    <source>
        <dbReference type="PIRSR" id="PIRSR602081-1"/>
    </source>
</evidence>
<dbReference type="Pfam" id="PF00875">
    <property type="entry name" value="DNA_photolyase"/>
    <property type="match status" value="1"/>
</dbReference>
<feature type="region of interest" description="Disordered" evidence="6">
    <location>
        <begin position="470"/>
        <end position="491"/>
    </location>
</feature>
<protein>
    <submittedName>
        <fullName evidence="8">Cryptochrome-like protein cry2</fullName>
    </submittedName>
</protein>
<evidence type="ECO:0000313" key="8">
    <source>
        <dbReference type="EMBL" id="GBF56383.1"/>
    </source>
</evidence>
<dbReference type="InterPro" id="IPR005101">
    <property type="entry name" value="Cryptochr/Photolyase_FAD-bd"/>
</dbReference>
<dbReference type="PANTHER" id="PTHR11455">
    <property type="entry name" value="CRYPTOCHROME"/>
    <property type="match status" value="1"/>
</dbReference>
<dbReference type="GO" id="GO:0003677">
    <property type="term" value="F:DNA binding"/>
    <property type="evidence" value="ECO:0007669"/>
    <property type="project" value="TreeGrafter"/>
</dbReference>
<dbReference type="GO" id="GO:0003904">
    <property type="term" value="F:deoxyribodipyrimidine photo-lyase activity"/>
    <property type="evidence" value="ECO:0007669"/>
    <property type="project" value="TreeGrafter"/>
</dbReference>
<dbReference type="SUPFAM" id="SSF52425">
    <property type="entry name" value="Cryptochrome/photolyase, N-terminal domain"/>
    <property type="match status" value="1"/>
</dbReference>
<dbReference type="Proteomes" id="UP000245086">
    <property type="component" value="Unassembled WGS sequence"/>
</dbReference>
<comment type="cofactor">
    <cofactor evidence="1">
        <name>(6R)-5,10-methylene-5,6,7,8-tetrahydrofolate</name>
        <dbReference type="ChEBI" id="CHEBI:15636"/>
    </cofactor>
</comment>
<proteinExistence type="inferred from homology"/>
<accession>A0A2P2E5P4</accession>
<comment type="cofactor">
    <cofactor evidence="4">
        <name>FAD</name>
        <dbReference type="ChEBI" id="CHEBI:57692"/>
    </cofactor>
    <text evidence="4">Binds 1 FAD per subunit.</text>
</comment>
<dbReference type="Gene3D" id="1.25.40.80">
    <property type="match status" value="1"/>
</dbReference>
<feature type="compositionally biased region" description="Basic residues" evidence="6">
    <location>
        <begin position="498"/>
        <end position="507"/>
    </location>
</feature>
<evidence type="ECO:0000256" key="2">
    <source>
        <dbReference type="ARBA" id="ARBA00022630"/>
    </source>
</evidence>
<dbReference type="Pfam" id="PF03441">
    <property type="entry name" value="FAD_binding_7"/>
    <property type="match status" value="1"/>
</dbReference>
<keyword evidence="9" id="KW-1185">Reference proteome</keyword>
<gene>
    <name evidence="8" type="primary">cry2</name>
    <name evidence="8" type="ORF">PbB2_00038</name>
</gene>
<keyword evidence="5" id="KW-0157">Chromophore</keyword>